<dbReference type="GO" id="GO:0000178">
    <property type="term" value="C:exosome (RNase complex)"/>
    <property type="evidence" value="ECO:0007669"/>
    <property type="project" value="UniProtKB-KW"/>
</dbReference>
<keyword evidence="1 3" id="KW-0808">Transferase</keyword>
<dbReference type="PANTHER" id="PTHR30313:SF2">
    <property type="entry name" value="DNA PRIMASE"/>
    <property type="match status" value="1"/>
</dbReference>
<sequence length="448" mass="49980">MAKTYIDTVKYLVYTNVEIGGLVEKPDVVGAIFGQTEGLLGDELDLRDLQKNGRIGRIEVDLAGKDGKTTGIIKIPSSLDMVETCIIAAALETVDRVGPCEARLKITKVEDTRNLKRKHLVDRAKNLLKTLLNTEIPESKEISQLVRDEVKTAEITEYGYDRLPAGPSIEKDNEVVFVEGRADVVNLLKNDITNVIAIGGAKVTRTIVDLSKKKEVTLFLDGDRGGDIILNELAQGGVDIDFISRAPAGLEVEELTRKEIIKYLRNRIPFEQGSAKNNRTQERRNNNEVPRFRQPVVVEKQEDFSIDIEEDVAPPPQPVFEKKFKKKEPEDNGLDIPRLDEPEIINKEQPTTAKLTKADLMKELDNLGNTLKARFYNENFEKVNEVAVRDVIKSLGETNNVHAIVFDGIITQRLADLASKQGVKLLIGLKIGNVNKVPDNIEIITKSK</sequence>
<keyword evidence="1" id="KW-0235">DNA replication</keyword>
<keyword evidence="1" id="KW-0639">Primosome</keyword>
<comment type="similarity">
    <text evidence="1">Belongs to the archaeal DnaG primase family.</text>
</comment>
<evidence type="ECO:0000313" key="3">
    <source>
        <dbReference type="EMBL" id="VVC03511.1"/>
    </source>
</evidence>
<dbReference type="SUPFAM" id="SSF56731">
    <property type="entry name" value="DNA primase core"/>
    <property type="match status" value="1"/>
</dbReference>
<dbReference type="HAMAP" id="MF_00007">
    <property type="entry name" value="DNA_primase_DnaG_arc"/>
    <property type="match status" value="1"/>
</dbReference>
<reference evidence="3 4" key="1">
    <citation type="submission" date="2019-08" db="EMBL/GenBank/DDBJ databases">
        <authorList>
            <person name="Vazquez-Campos X."/>
        </authorList>
    </citation>
    <scope>NUCLEOTIDE SEQUENCE [LARGE SCALE GENOMIC DNA]</scope>
    <source>
        <strain evidence="3">LFW-283_2</strain>
    </source>
</reference>
<dbReference type="Proteomes" id="UP000789941">
    <property type="component" value="Unassembled WGS sequence"/>
</dbReference>
<dbReference type="SMART" id="SM00493">
    <property type="entry name" value="TOPRIM"/>
    <property type="match status" value="1"/>
</dbReference>
<dbReference type="EMBL" id="CABMJJ010000007">
    <property type="protein sequence ID" value="VVC03511.1"/>
    <property type="molecule type" value="Genomic_DNA"/>
</dbReference>
<keyword evidence="1" id="KW-0271">Exosome</keyword>
<evidence type="ECO:0000256" key="1">
    <source>
        <dbReference type="HAMAP-Rule" id="MF_00007"/>
    </source>
</evidence>
<name>A0A5E4LPP0_9ARCH</name>
<dbReference type="GO" id="GO:0005737">
    <property type="term" value="C:cytoplasm"/>
    <property type="evidence" value="ECO:0007669"/>
    <property type="project" value="TreeGrafter"/>
</dbReference>
<comment type="subunit">
    <text evidence="1">Forms a ternary complex with MCM helicase and DNA. Component of the archaeal exosome complex.</text>
</comment>
<keyword evidence="1 3" id="KW-0548">Nucleotidyltransferase</keyword>
<dbReference type="Gene3D" id="3.40.1360.10">
    <property type="match status" value="1"/>
</dbReference>
<feature type="domain" description="Toprim" evidence="2">
    <location>
        <begin position="173"/>
        <end position="248"/>
    </location>
</feature>
<comment type="catalytic activity">
    <reaction evidence="1">
        <text>ssDNA + n NTP = ssDNA/pppN(pN)n-1 hybrid + (n-1) diphosphate.</text>
        <dbReference type="EC" id="2.7.7.101"/>
    </reaction>
</comment>
<dbReference type="Pfam" id="PF13662">
    <property type="entry name" value="Toprim_4"/>
    <property type="match status" value="1"/>
</dbReference>
<keyword evidence="1" id="KW-0240">DNA-directed RNA polymerase</keyword>
<dbReference type="GO" id="GO:0006269">
    <property type="term" value="P:DNA replication, synthesis of primer"/>
    <property type="evidence" value="ECO:0007669"/>
    <property type="project" value="UniProtKB-UniRule"/>
</dbReference>
<dbReference type="NCBIfam" id="NF003108">
    <property type="entry name" value="PRK04031.1-1"/>
    <property type="match status" value="1"/>
</dbReference>
<evidence type="ECO:0000313" key="4">
    <source>
        <dbReference type="Proteomes" id="UP000789941"/>
    </source>
</evidence>
<dbReference type="InterPro" id="IPR050219">
    <property type="entry name" value="DnaG_primase"/>
</dbReference>
<dbReference type="GO" id="GO:1990077">
    <property type="term" value="C:primosome complex"/>
    <property type="evidence" value="ECO:0007669"/>
    <property type="project" value="UniProtKB-KW"/>
</dbReference>
<dbReference type="GO" id="GO:0000428">
    <property type="term" value="C:DNA-directed RNA polymerase complex"/>
    <property type="evidence" value="ECO:0007669"/>
    <property type="project" value="UniProtKB-KW"/>
</dbReference>
<dbReference type="AlphaFoldDB" id="A0A5E4LPP0"/>
<dbReference type="PANTHER" id="PTHR30313">
    <property type="entry name" value="DNA PRIMASE"/>
    <property type="match status" value="1"/>
</dbReference>
<evidence type="ECO:0000259" key="2">
    <source>
        <dbReference type="PROSITE" id="PS50880"/>
    </source>
</evidence>
<protein>
    <recommendedName>
        <fullName evidence="1">DNA primase DnaG</fullName>
        <ecNumber evidence="1">2.7.7.101</ecNumber>
    </recommendedName>
</protein>
<dbReference type="InterPro" id="IPR020607">
    <property type="entry name" value="Primase_DnaG_arc"/>
</dbReference>
<gene>
    <name evidence="1 3" type="primary">dnaG</name>
    <name evidence="3" type="ORF">LFW2832_00413</name>
</gene>
<organism evidence="3 4">
    <name type="scientific">Candidatus Bilamarchaeum dharawalense</name>
    <dbReference type="NCBI Taxonomy" id="2885759"/>
    <lineage>
        <taxon>Archaea</taxon>
        <taxon>Candidatus Micrarchaeota</taxon>
        <taxon>Candidatus Micrarchaeia</taxon>
        <taxon>Candidatus Anstonellales</taxon>
        <taxon>Candidatus Bilamarchaeaceae</taxon>
        <taxon>Candidatus Bilamarchaeum</taxon>
    </lineage>
</organism>
<dbReference type="GO" id="GO:0008143">
    <property type="term" value="F:poly(A) binding"/>
    <property type="evidence" value="ECO:0007669"/>
    <property type="project" value="InterPro"/>
</dbReference>
<proteinExistence type="inferred from homology"/>
<dbReference type="GO" id="GO:0003899">
    <property type="term" value="F:DNA-directed RNA polymerase activity"/>
    <property type="evidence" value="ECO:0007669"/>
    <property type="project" value="UniProtKB-UniRule"/>
</dbReference>
<keyword evidence="1" id="KW-0804">Transcription</keyword>
<dbReference type="EC" id="2.7.7.101" evidence="1"/>
<dbReference type="InterPro" id="IPR006171">
    <property type="entry name" value="TOPRIM_dom"/>
</dbReference>
<accession>A0A5E4LPP0</accession>
<dbReference type="PROSITE" id="PS50880">
    <property type="entry name" value="TOPRIM"/>
    <property type="match status" value="1"/>
</dbReference>
<comment type="caution">
    <text evidence="3">The sequence shown here is derived from an EMBL/GenBank/DDBJ whole genome shotgun (WGS) entry which is preliminary data.</text>
</comment>
<comment type="function">
    <text evidence="1">RNA polymerase that catalyzes the synthesis of short RNA molecules used as primers for DNA polymerase during DNA replication. Also part of the exosome, which is a complex involved in RNA degradation. Acts as a poly(A)-binding protein that enhances the interaction between heteropolymeric, adenine-rich transcripts and the exosome.</text>
</comment>